<dbReference type="Gene3D" id="1.25.40.120">
    <property type="entry name" value="Protein prenylyltransferase"/>
    <property type="match status" value="1"/>
</dbReference>
<dbReference type="GO" id="GO:0005953">
    <property type="term" value="C:CAAX-protein geranylgeranyltransferase complex"/>
    <property type="evidence" value="ECO:0007669"/>
    <property type="project" value="TreeGrafter"/>
</dbReference>
<dbReference type="AlphaFoldDB" id="A0A086PKP5"/>
<evidence type="ECO:0000256" key="8">
    <source>
        <dbReference type="ARBA" id="ARBA00022842"/>
    </source>
</evidence>
<dbReference type="EC" id="2.5.1.59" evidence="3"/>
<evidence type="ECO:0000313" key="15">
    <source>
        <dbReference type="EMBL" id="KFH00927.1"/>
    </source>
</evidence>
<keyword evidence="15" id="KW-0472">Membrane</keyword>
<comment type="caution">
    <text evidence="15">The sequence shown here is derived from an EMBL/GenBank/DDBJ whole genome shotgun (WGS) entry which is preliminary data.</text>
</comment>
<feature type="compositionally biased region" description="Basic and acidic residues" evidence="14">
    <location>
        <begin position="442"/>
        <end position="453"/>
    </location>
</feature>
<dbReference type="Pfam" id="PF01239">
    <property type="entry name" value="PPTA"/>
    <property type="match status" value="3"/>
</dbReference>
<dbReference type="PANTHER" id="PTHR11129">
    <property type="entry name" value="PROTEIN FARNESYLTRANSFERASE ALPHA SUBUNIT/RAB GERANYLGERANYL TRANSFERASE ALPHA SUBUNIT"/>
    <property type="match status" value="1"/>
</dbReference>
<reference evidence="15 16" key="1">
    <citation type="submission" date="2014-08" db="EMBL/GenBank/DDBJ databases">
        <authorList>
            <person name="Sibley D."/>
            <person name="Venepally P."/>
            <person name="Karamycheva S."/>
            <person name="Hadjithomas M."/>
            <person name="Khan A."/>
            <person name="Brunk B."/>
            <person name="Roos D."/>
            <person name="Caler E."/>
            <person name="Lorenzi H."/>
        </authorList>
    </citation>
    <scope>NUCLEOTIDE SEQUENCE [LARGE SCALE GENOMIC DNA]</scope>
    <source>
        <strain evidence="15 16">VAND</strain>
    </source>
</reference>
<keyword evidence="15" id="KW-0812">Transmembrane</keyword>
<dbReference type="EMBL" id="AEYJ02001581">
    <property type="protein sequence ID" value="KFH00927.1"/>
    <property type="molecule type" value="Genomic_DNA"/>
</dbReference>
<dbReference type="Proteomes" id="UP000028840">
    <property type="component" value="Unassembled WGS sequence"/>
</dbReference>
<evidence type="ECO:0000256" key="3">
    <source>
        <dbReference type="ARBA" id="ARBA00012700"/>
    </source>
</evidence>
<dbReference type="PANTHER" id="PTHR11129:SF1">
    <property type="entry name" value="PROTEIN FARNESYLTRANSFERASE_GERANYLGERANYLTRANSFERASE TYPE-1 SUBUNIT ALPHA"/>
    <property type="match status" value="1"/>
</dbReference>
<dbReference type="GO" id="GO:0005965">
    <property type="term" value="C:protein farnesyltransferase complex"/>
    <property type="evidence" value="ECO:0007669"/>
    <property type="project" value="TreeGrafter"/>
</dbReference>
<keyword evidence="5" id="KW-0637">Prenyltransferase</keyword>
<dbReference type="VEuPathDB" id="ToxoDB:TGVAND_297510"/>
<evidence type="ECO:0000256" key="13">
    <source>
        <dbReference type="ARBA" id="ARBA00043219"/>
    </source>
</evidence>
<feature type="region of interest" description="Disordered" evidence="14">
    <location>
        <begin position="223"/>
        <end position="292"/>
    </location>
</feature>
<gene>
    <name evidence="15" type="ORF">TGVAND_297510</name>
</gene>
<evidence type="ECO:0000256" key="14">
    <source>
        <dbReference type="SAM" id="MobiDB-lite"/>
    </source>
</evidence>
<dbReference type="OrthoDB" id="272289at2759"/>
<feature type="compositionally biased region" description="Basic and acidic residues" evidence="14">
    <location>
        <begin position="266"/>
        <end position="288"/>
    </location>
</feature>
<comment type="cofactor">
    <cofactor evidence="1">
        <name>Mg(2+)</name>
        <dbReference type="ChEBI" id="CHEBI:18420"/>
    </cofactor>
</comment>
<feature type="region of interest" description="Disordered" evidence="14">
    <location>
        <begin position="10"/>
        <end position="29"/>
    </location>
</feature>
<feature type="compositionally biased region" description="Low complexity" evidence="14">
    <location>
        <begin position="407"/>
        <end position="424"/>
    </location>
</feature>
<evidence type="ECO:0000256" key="11">
    <source>
        <dbReference type="ARBA" id="ARBA00042436"/>
    </source>
</evidence>
<keyword evidence="7" id="KW-0677">Repeat</keyword>
<name>A0A086PKP5_TOXGO</name>
<dbReference type="InterPro" id="IPR002088">
    <property type="entry name" value="Prenyl_trans_a"/>
</dbReference>
<dbReference type="EC" id="2.5.1.58" evidence="4"/>
<comment type="similarity">
    <text evidence="2">Belongs to the protein prenyltransferase subunit alpha family.</text>
</comment>
<dbReference type="SUPFAM" id="SSF48439">
    <property type="entry name" value="Protein prenylyltransferase"/>
    <property type="match status" value="1"/>
</dbReference>
<dbReference type="GO" id="GO:0004660">
    <property type="term" value="F:protein farnesyltransferase activity"/>
    <property type="evidence" value="ECO:0007669"/>
    <property type="project" value="UniProtKB-EC"/>
</dbReference>
<dbReference type="PROSITE" id="PS51147">
    <property type="entry name" value="PFTA"/>
    <property type="match status" value="2"/>
</dbReference>
<reference evidence="15 16" key="2">
    <citation type="journal article" date="2015" name="Eukaryot. Cell">
        <title>Genetic mapping reveals that sinefungin resistance in Toxoplasma gondii is controlled by a putative amino acid transporter locus that can be used as a negative selectable marker.</title>
        <authorList>
            <person name="Behnke M.S."/>
            <person name="Khan A."/>
            <person name="Sibley L.D."/>
        </authorList>
    </citation>
    <scope>NUCLEOTIDE SEQUENCE [LARGE SCALE GENOMIC DNA]</scope>
    <source>
        <strain evidence="15 16">VAND</strain>
    </source>
</reference>
<feature type="region of interest" description="Disordered" evidence="14">
    <location>
        <begin position="404"/>
        <end position="453"/>
    </location>
</feature>
<evidence type="ECO:0000256" key="12">
    <source>
        <dbReference type="ARBA" id="ARBA00043086"/>
    </source>
</evidence>
<protein>
    <recommendedName>
        <fullName evidence="9">Protein farnesyltransferase/geranylgeranyltransferase type-1 subunit alpha</fullName>
        <ecNumber evidence="4">2.5.1.58</ecNumber>
        <ecNumber evidence="3">2.5.1.59</ecNumber>
    </recommendedName>
    <alternativeName>
        <fullName evidence="12">CAAX farnesyltransferase subunit alpha</fullName>
    </alternativeName>
    <alternativeName>
        <fullName evidence="11">FTase-alpha</fullName>
    </alternativeName>
    <alternativeName>
        <fullName evidence="10">Ras proteins prenyltransferase subunit alpha</fullName>
    </alternativeName>
    <alternativeName>
        <fullName evidence="13">Type I protein geranyl-geranyltransferase subunit alpha</fullName>
    </alternativeName>
</protein>
<evidence type="ECO:0000256" key="1">
    <source>
        <dbReference type="ARBA" id="ARBA00001946"/>
    </source>
</evidence>
<evidence type="ECO:0000256" key="10">
    <source>
        <dbReference type="ARBA" id="ARBA00041392"/>
    </source>
</evidence>
<evidence type="ECO:0000256" key="7">
    <source>
        <dbReference type="ARBA" id="ARBA00022737"/>
    </source>
</evidence>
<evidence type="ECO:0000256" key="9">
    <source>
        <dbReference type="ARBA" id="ARBA00040965"/>
    </source>
</evidence>
<evidence type="ECO:0000313" key="16">
    <source>
        <dbReference type="Proteomes" id="UP000028840"/>
    </source>
</evidence>
<evidence type="ECO:0000256" key="5">
    <source>
        <dbReference type="ARBA" id="ARBA00022602"/>
    </source>
</evidence>
<keyword evidence="6" id="KW-0808">Transferase</keyword>
<organism evidence="15 16">
    <name type="scientific">Toxoplasma gondii VAND</name>
    <dbReference type="NCBI Taxonomy" id="933077"/>
    <lineage>
        <taxon>Eukaryota</taxon>
        <taxon>Sar</taxon>
        <taxon>Alveolata</taxon>
        <taxon>Apicomplexa</taxon>
        <taxon>Conoidasida</taxon>
        <taxon>Coccidia</taxon>
        <taxon>Eucoccidiorida</taxon>
        <taxon>Eimeriorina</taxon>
        <taxon>Sarcocystidae</taxon>
        <taxon>Toxoplasma</taxon>
    </lineage>
</organism>
<accession>A0A086PKP5</accession>
<proteinExistence type="inferred from homology"/>
<evidence type="ECO:0000256" key="6">
    <source>
        <dbReference type="ARBA" id="ARBA00022679"/>
    </source>
</evidence>
<evidence type="ECO:0000256" key="4">
    <source>
        <dbReference type="ARBA" id="ARBA00012702"/>
    </source>
</evidence>
<sequence>MRLWSKLSEARTNGRGAARSSTKPGEEVAAISCRPEDRKRFDELHALYQSGVHTLDPGLLEETAEALDVNSGSYTVWMLRRRVLTQFPSLLNFDELEFVRDWTRASLKNYQAWFHRRWVVERLLECMRGNKTCGGKSETTDPEGEALRSEEALCEDELKDVTAILQKDAKNMSAWSHRVWIRSVYAQPLDVEFSWNMQWLRADPFNNSAWMFRQFLANEKAEGKSERGKTRCAGRRLREVAASAPANADGKQSEDAYKQDEEEQDIDRRPETQKTEKTGERPSEEGKRRDLRRKANVWTEEVRFALVSWNAHPSNEAACRYLLHAAKQALGALRQIERDEIGDSSEATVETKHSVSDWSAAVDDAAQKDANDANDPEIDSPRLLQLLRRSAERVCEEVATCCMQRPSSSSSPSSSRSDSSASFSNQANDEGAKKQTAAFPDSRGDERPSCPRGEQKGALRFALEMLLFCAIEQGRLCDACTTCMHLAEVDPIRRAYWTWRSEAFVSQ</sequence>
<evidence type="ECO:0000256" key="2">
    <source>
        <dbReference type="ARBA" id="ARBA00006734"/>
    </source>
</evidence>
<keyword evidence="8" id="KW-0460">Magnesium</keyword>
<dbReference type="GO" id="GO:0004662">
    <property type="term" value="F:CAAX-protein geranylgeranyltransferase activity"/>
    <property type="evidence" value="ECO:0007669"/>
    <property type="project" value="UniProtKB-EC"/>
</dbReference>